<dbReference type="InterPro" id="IPR015422">
    <property type="entry name" value="PyrdxlP-dep_Trfase_small"/>
</dbReference>
<proteinExistence type="inferred from homology"/>
<evidence type="ECO:0000313" key="13">
    <source>
        <dbReference type="EMBL" id="OGC33425.1"/>
    </source>
</evidence>
<dbReference type="Gene3D" id="3.40.640.10">
    <property type="entry name" value="Type I PLP-dependent aspartate aminotransferase-like (Major domain)"/>
    <property type="match status" value="1"/>
</dbReference>
<organism evidence="13 14">
    <name type="scientific">candidate division WOR-1 bacterium RIFOXYC2_FULL_41_25</name>
    <dbReference type="NCBI Taxonomy" id="1802586"/>
    <lineage>
        <taxon>Bacteria</taxon>
        <taxon>Bacillati</taxon>
        <taxon>Saganbacteria</taxon>
    </lineage>
</organism>
<dbReference type="EMBL" id="MEUI01000035">
    <property type="protein sequence ID" value="OGC33425.1"/>
    <property type="molecule type" value="Genomic_DNA"/>
</dbReference>
<name>A0A1F4TL42_UNCSA</name>
<evidence type="ECO:0000256" key="8">
    <source>
        <dbReference type="ARBA" id="ARBA00023004"/>
    </source>
</evidence>
<dbReference type="InterPro" id="IPR000192">
    <property type="entry name" value="Aminotrans_V_dom"/>
</dbReference>
<dbReference type="PANTHER" id="PTHR11601:SF34">
    <property type="entry name" value="CYSTEINE DESULFURASE"/>
    <property type="match status" value="1"/>
</dbReference>
<keyword evidence="7" id="KW-0663">Pyridoxal phosphate</keyword>
<keyword evidence="4" id="KW-0808">Transferase</keyword>
<evidence type="ECO:0000256" key="7">
    <source>
        <dbReference type="ARBA" id="ARBA00022898"/>
    </source>
</evidence>
<dbReference type="AlphaFoldDB" id="A0A1F4TL42"/>
<dbReference type="InterPro" id="IPR016454">
    <property type="entry name" value="Cysteine_dSase"/>
</dbReference>
<sequence length="380" mass="41467">MKTIYFDYNATTPIGPEVLKEMLPYLKKHYGNPSSSHIIGKAAKEGVEKARQRVANLLGCEISEIIFTSGGSEANNIALKGVAEILKAKGNHIITSQIEHPAIINPCKYLERKGFNVTYLPVDQYGMVDPDDVKKTITPKTILITIMHANNEVGTIQPIADIGKIARKHGILFHSDAAQTIGKIETKVEKLKVDLLSIAGHKFYAPKGVGVLYIRKGTKLEPLIHGAGHESGRRAGTENVASIVGLGKAAKIAGKDLNKYRGQVFELREKLYHGIIDKVERLKLNGHPIKRLPNTLNLSFAGVDSEGMLAKMKNIALSTGSACHAGHKEPSKVLLAMGVEPNLALGAVRFSLGKYNTQREIDQIISILSGLINKIRRKKL</sequence>
<evidence type="ECO:0000256" key="10">
    <source>
        <dbReference type="ARBA" id="ARBA00050776"/>
    </source>
</evidence>
<dbReference type="InterPro" id="IPR015424">
    <property type="entry name" value="PyrdxlP-dep_Trfase"/>
</dbReference>
<gene>
    <name evidence="13" type="ORF">A2462_06700</name>
</gene>
<evidence type="ECO:0000256" key="3">
    <source>
        <dbReference type="ARBA" id="ARBA00012239"/>
    </source>
</evidence>
<dbReference type="NCBIfam" id="NF002806">
    <property type="entry name" value="PRK02948.1"/>
    <property type="match status" value="1"/>
</dbReference>
<evidence type="ECO:0000313" key="14">
    <source>
        <dbReference type="Proteomes" id="UP000177309"/>
    </source>
</evidence>
<keyword evidence="8" id="KW-0408">Iron</keyword>
<protein>
    <recommendedName>
        <fullName evidence="3">cysteine desulfurase</fullName>
        <ecNumber evidence="3">2.8.1.7</ecNumber>
    </recommendedName>
</protein>
<dbReference type="GO" id="GO:0051537">
    <property type="term" value="F:2 iron, 2 sulfur cluster binding"/>
    <property type="evidence" value="ECO:0007669"/>
    <property type="project" value="UniProtKB-KW"/>
</dbReference>
<evidence type="ECO:0000256" key="6">
    <source>
        <dbReference type="ARBA" id="ARBA00022723"/>
    </source>
</evidence>
<dbReference type="PANTHER" id="PTHR11601">
    <property type="entry name" value="CYSTEINE DESULFURYLASE FAMILY MEMBER"/>
    <property type="match status" value="1"/>
</dbReference>
<dbReference type="Gene3D" id="3.90.1150.10">
    <property type="entry name" value="Aspartate Aminotransferase, domain 1"/>
    <property type="match status" value="1"/>
</dbReference>
<evidence type="ECO:0000256" key="1">
    <source>
        <dbReference type="ARBA" id="ARBA00001933"/>
    </source>
</evidence>
<dbReference type="Proteomes" id="UP000177309">
    <property type="component" value="Unassembled WGS sequence"/>
</dbReference>
<evidence type="ECO:0000256" key="2">
    <source>
        <dbReference type="ARBA" id="ARBA00006490"/>
    </source>
</evidence>
<evidence type="ECO:0000256" key="5">
    <source>
        <dbReference type="ARBA" id="ARBA00022714"/>
    </source>
</evidence>
<dbReference type="InterPro" id="IPR020578">
    <property type="entry name" value="Aminotrans_V_PyrdxlP_BS"/>
</dbReference>
<dbReference type="EC" id="2.8.1.7" evidence="3"/>
<dbReference type="PIRSF" id="PIRSF005572">
    <property type="entry name" value="NifS"/>
    <property type="match status" value="1"/>
</dbReference>
<dbReference type="GO" id="GO:0031071">
    <property type="term" value="F:cysteine desulfurase activity"/>
    <property type="evidence" value="ECO:0007669"/>
    <property type="project" value="UniProtKB-EC"/>
</dbReference>
<comment type="cofactor">
    <cofactor evidence="1 11">
        <name>pyridoxal 5'-phosphate</name>
        <dbReference type="ChEBI" id="CHEBI:597326"/>
    </cofactor>
</comment>
<dbReference type="InterPro" id="IPR015421">
    <property type="entry name" value="PyrdxlP-dep_Trfase_major"/>
</dbReference>
<evidence type="ECO:0000256" key="4">
    <source>
        <dbReference type="ARBA" id="ARBA00022679"/>
    </source>
</evidence>
<evidence type="ECO:0000256" key="11">
    <source>
        <dbReference type="RuleBase" id="RU004504"/>
    </source>
</evidence>
<comment type="similarity">
    <text evidence="2">Belongs to the class-V pyridoxal-phosphate-dependent aminotransferase family. NifS/IscS subfamily.</text>
</comment>
<accession>A0A1F4TL42</accession>
<dbReference type="FunFam" id="3.40.640.10:FF:000003">
    <property type="entry name" value="Cysteine desulfurase IscS"/>
    <property type="match status" value="1"/>
</dbReference>
<evidence type="ECO:0000256" key="9">
    <source>
        <dbReference type="ARBA" id="ARBA00023014"/>
    </source>
</evidence>
<feature type="domain" description="Aminotransferase class V" evidence="12">
    <location>
        <begin position="4"/>
        <end position="363"/>
    </location>
</feature>
<comment type="caution">
    <text evidence="13">The sequence shown here is derived from an EMBL/GenBank/DDBJ whole genome shotgun (WGS) entry which is preliminary data.</text>
</comment>
<evidence type="ECO:0000259" key="12">
    <source>
        <dbReference type="Pfam" id="PF00266"/>
    </source>
</evidence>
<dbReference type="SUPFAM" id="SSF53383">
    <property type="entry name" value="PLP-dependent transferases"/>
    <property type="match status" value="1"/>
</dbReference>
<dbReference type="Pfam" id="PF00266">
    <property type="entry name" value="Aminotran_5"/>
    <property type="match status" value="1"/>
</dbReference>
<reference evidence="13 14" key="1">
    <citation type="journal article" date="2016" name="Nat. Commun.">
        <title>Thousands of microbial genomes shed light on interconnected biogeochemical processes in an aquifer system.</title>
        <authorList>
            <person name="Anantharaman K."/>
            <person name="Brown C.T."/>
            <person name="Hug L.A."/>
            <person name="Sharon I."/>
            <person name="Castelle C.J."/>
            <person name="Probst A.J."/>
            <person name="Thomas B.C."/>
            <person name="Singh A."/>
            <person name="Wilkins M.J."/>
            <person name="Karaoz U."/>
            <person name="Brodie E.L."/>
            <person name="Williams K.H."/>
            <person name="Hubbard S.S."/>
            <person name="Banfield J.F."/>
        </authorList>
    </citation>
    <scope>NUCLEOTIDE SEQUENCE [LARGE SCALE GENOMIC DNA]</scope>
</reference>
<keyword evidence="9" id="KW-0411">Iron-sulfur</keyword>
<keyword evidence="6" id="KW-0479">Metal-binding</keyword>
<comment type="catalytic activity">
    <reaction evidence="10">
        <text>(sulfur carrier)-H + L-cysteine = (sulfur carrier)-SH + L-alanine</text>
        <dbReference type="Rhea" id="RHEA:43892"/>
        <dbReference type="Rhea" id="RHEA-COMP:14737"/>
        <dbReference type="Rhea" id="RHEA-COMP:14739"/>
        <dbReference type="ChEBI" id="CHEBI:29917"/>
        <dbReference type="ChEBI" id="CHEBI:35235"/>
        <dbReference type="ChEBI" id="CHEBI:57972"/>
        <dbReference type="ChEBI" id="CHEBI:64428"/>
        <dbReference type="EC" id="2.8.1.7"/>
    </reaction>
</comment>
<dbReference type="PROSITE" id="PS00595">
    <property type="entry name" value="AA_TRANSFER_CLASS_5"/>
    <property type="match status" value="1"/>
</dbReference>
<keyword evidence="5" id="KW-0001">2Fe-2S</keyword>
<dbReference type="GO" id="GO:0046872">
    <property type="term" value="F:metal ion binding"/>
    <property type="evidence" value="ECO:0007669"/>
    <property type="project" value="UniProtKB-KW"/>
</dbReference>